<dbReference type="Pfam" id="PF13204">
    <property type="entry name" value="Apiosidase"/>
    <property type="match status" value="1"/>
</dbReference>
<dbReference type="EMBL" id="VOHS01000005">
    <property type="protein sequence ID" value="TWW01104.1"/>
    <property type="molecule type" value="Genomic_DNA"/>
</dbReference>
<evidence type="ECO:0000259" key="3">
    <source>
        <dbReference type="Pfam" id="PF13204"/>
    </source>
</evidence>
<reference evidence="4 5" key="1">
    <citation type="submission" date="2019-08" db="EMBL/GenBank/DDBJ databases">
        <title>Whole genome sequencing of chitin degrading bacteria Chitinophaga pinensis YS16.</title>
        <authorList>
            <person name="Singh R.P."/>
            <person name="Manchanda G."/>
            <person name="Maurya I.K."/>
            <person name="Joshi N.K."/>
            <person name="Srivastava A.K."/>
        </authorList>
    </citation>
    <scope>NUCLEOTIDE SEQUENCE [LARGE SCALE GENOMIC DNA]</scope>
    <source>
        <strain evidence="4 5">YS-16</strain>
    </source>
</reference>
<dbReference type="PANTHER" id="PTHR37836">
    <property type="entry name" value="LMO1036 PROTEIN"/>
    <property type="match status" value="1"/>
</dbReference>
<protein>
    <submittedName>
        <fullName evidence="4">DUF4038 domain-containing protein</fullName>
    </submittedName>
</protein>
<dbReference type="InterPro" id="IPR025277">
    <property type="entry name" value="Apiosidase-like_cat_dom"/>
</dbReference>
<accession>A0A5C6LWI1</accession>
<organism evidence="4 5">
    <name type="scientific">Chitinophaga pinensis</name>
    <dbReference type="NCBI Taxonomy" id="79329"/>
    <lineage>
        <taxon>Bacteria</taxon>
        <taxon>Pseudomonadati</taxon>
        <taxon>Bacteroidota</taxon>
        <taxon>Chitinophagia</taxon>
        <taxon>Chitinophagales</taxon>
        <taxon>Chitinophagaceae</taxon>
        <taxon>Chitinophaga</taxon>
    </lineage>
</organism>
<evidence type="ECO:0000259" key="2">
    <source>
        <dbReference type="Pfam" id="PF12904"/>
    </source>
</evidence>
<name>A0A5C6LWI1_9BACT</name>
<dbReference type="PANTHER" id="PTHR37836:SF3">
    <property type="entry name" value="ENDOGLUCANASE"/>
    <property type="match status" value="1"/>
</dbReference>
<keyword evidence="5" id="KW-1185">Reference proteome</keyword>
<dbReference type="AlphaFoldDB" id="A0A5C6LWI1"/>
<dbReference type="InterPro" id="IPR024749">
    <property type="entry name" value="Collagen-bd_put"/>
</dbReference>
<dbReference type="Gene3D" id="3.20.20.80">
    <property type="entry name" value="Glycosidases"/>
    <property type="match status" value="1"/>
</dbReference>
<dbReference type="InterPro" id="IPR017853">
    <property type="entry name" value="GH"/>
</dbReference>
<dbReference type="RefSeq" id="WP_146304362.1">
    <property type="nucleotide sequence ID" value="NZ_VOHS01000005.1"/>
</dbReference>
<dbReference type="Pfam" id="PF12904">
    <property type="entry name" value="Collagen_bind_2"/>
    <property type="match status" value="1"/>
</dbReference>
<dbReference type="OrthoDB" id="59486at2"/>
<proteinExistence type="predicted"/>
<sequence length="467" mass="52737">MLNRNCIAMISCCLLLCFTALTHAQQRQLSPLKVSANGRYFETSDGKPFFWLGDTGWLLFTRLTREETEQYLENRKQKGFNVIQVMVLPAVTAANIYGDSALIGTNVGKPLTTSGNQPTDTTQYDYWDHVDFVVAKAAEKGLYMALVPVWGSPVKAGLVKEKDAVTYAAFLADRYKKYPNIIWMNGGDIKGSDSMNVWMAIGNTLHQQDPGHLVTFHPRGRTQSSDWFHDSSWLAFNMFQSGHRRYDQDTTKGDKAYGEDNWKYVTTDYQRKPAKPVIDGEPSYEGIPQGLHDPAEPFWKDNDVRRYGYWSVFAGACGYTYGHNAVMQMHKQTDGKGVYGVREYWNDAINAPGAGQMQYLEKLICSRNYAARVPDQSLLADNGKGYQHLLATRGKDYAFIYTYTGRKIAVNMGHISGRRVKAAWYDPRNGETKEIGTYPNEKGTVVFDPPGEEKEGNDWVLVMDSVK</sequence>
<feature type="domain" description="Apiosidase-like catalytic" evidence="3">
    <location>
        <begin position="35"/>
        <end position="369"/>
    </location>
</feature>
<feature type="signal peptide" evidence="1">
    <location>
        <begin position="1"/>
        <end position="24"/>
    </location>
</feature>
<evidence type="ECO:0000313" key="5">
    <source>
        <dbReference type="Proteomes" id="UP000318815"/>
    </source>
</evidence>
<feature type="domain" description="Putative collagen-binding" evidence="2">
    <location>
        <begin position="373"/>
        <end position="464"/>
    </location>
</feature>
<feature type="chain" id="PRO_5022660800" evidence="1">
    <location>
        <begin position="25"/>
        <end position="467"/>
    </location>
</feature>
<dbReference type="SUPFAM" id="SSF51445">
    <property type="entry name" value="(Trans)glycosidases"/>
    <property type="match status" value="1"/>
</dbReference>
<comment type="caution">
    <text evidence="4">The sequence shown here is derived from an EMBL/GenBank/DDBJ whole genome shotgun (WGS) entry which is preliminary data.</text>
</comment>
<evidence type="ECO:0000313" key="4">
    <source>
        <dbReference type="EMBL" id="TWW01104.1"/>
    </source>
</evidence>
<evidence type="ECO:0000256" key="1">
    <source>
        <dbReference type="SAM" id="SignalP"/>
    </source>
</evidence>
<gene>
    <name evidence="4" type="ORF">FEF09_06445</name>
</gene>
<keyword evidence="1" id="KW-0732">Signal</keyword>
<dbReference type="Proteomes" id="UP000318815">
    <property type="component" value="Unassembled WGS sequence"/>
</dbReference>